<evidence type="ECO:0000256" key="4">
    <source>
        <dbReference type="ARBA" id="ARBA00022602"/>
    </source>
</evidence>
<keyword evidence="12" id="KW-1185">Reference proteome</keyword>
<dbReference type="GO" id="GO:0005968">
    <property type="term" value="C:Rab-protein geranylgeranyltransferase complex"/>
    <property type="evidence" value="ECO:0000318"/>
    <property type="project" value="GO_Central"/>
</dbReference>
<feature type="region of interest" description="Disordered" evidence="10">
    <location>
        <begin position="1"/>
        <end position="21"/>
    </location>
</feature>
<comment type="function">
    <text evidence="9">Catalyzes the transfer of a geranyl-geranyl moiety from geranyl-geranyl pyrophosphate to cysteines occuring in specific C-terminal amino acid sequences.</text>
</comment>
<dbReference type="OMA" id="YNEIGSH"/>
<dbReference type="OrthoDB" id="1658at2759"/>
<gene>
    <name evidence="11" type="ORF">MIMGU_mgv1a002162mg</name>
</gene>
<dbReference type="InterPro" id="IPR032675">
    <property type="entry name" value="LRR_dom_sf"/>
</dbReference>
<keyword evidence="6" id="KW-0677">Repeat</keyword>
<evidence type="ECO:0000256" key="9">
    <source>
        <dbReference type="RuleBase" id="RU367120"/>
    </source>
</evidence>
<dbReference type="Proteomes" id="UP000030748">
    <property type="component" value="Unassembled WGS sequence"/>
</dbReference>
<proteinExistence type="inferred from homology"/>
<protein>
    <recommendedName>
        <fullName evidence="3 9">Geranylgeranyl transferase type-2 subunit alpha</fullName>
        <ecNumber evidence="2 9">2.5.1.60</ecNumber>
    </recommendedName>
    <alternativeName>
        <fullName evidence="7 9">Geranylgeranyl transferase type II subunit alpha</fullName>
    </alternativeName>
</protein>
<dbReference type="PROSITE" id="PS51147">
    <property type="entry name" value="PFTA"/>
    <property type="match status" value="5"/>
</dbReference>
<dbReference type="SUPFAM" id="SSF48439">
    <property type="entry name" value="Protein prenylyltransferase"/>
    <property type="match status" value="1"/>
</dbReference>
<dbReference type="PANTHER" id="PTHR11129:SF2">
    <property type="entry name" value="GERANYLGERANYL TRANSFERASE TYPE-2 SUBUNIT ALPHA"/>
    <property type="match status" value="1"/>
</dbReference>
<evidence type="ECO:0000256" key="2">
    <source>
        <dbReference type="ARBA" id="ARBA00012656"/>
    </source>
</evidence>
<dbReference type="Gene3D" id="3.80.10.10">
    <property type="entry name" value="Ribonuclease Inhibitor"/>
    <property type="match status" value="1"/>
</dbReference>
<accession>A0A022S131</accession>
<evidence type="ECO:0000256" key="6">
    <source>
        <dbReference type="ARBA" id="ARBA00022737"/>
    </source>
</evidence>
<organism evidence="11 12">
    <name type="scientific">Erythranthe guttata</name>
    <name type="common">Yellow monkey flower</name>
    <name type="synonym">Mimulus guttatus</name>
    <dbReference type="NCBI Taxonomy" id="4155"/>
    <lineage>
        <taxon>Eukaryota</taxon>
        <taxon>Viridiplantae</taxon>
        <taxon>Streptophyta</taxon>
        <taxon>Embryophyta</taxon>
        <taxon>Tracheophyta</taxon>
        <taxon>Spermatophyta</taxon>
        <taxon>Magnoliopsida</taxon>
        <taxon>eudicotyledons</taxon>
        <taxon>Gunneridae</taxon>
        <taxon>Pentapetalae</taxon>
        <taxon>asterids</taxon>
        <taxon>lamiids</taxon>
        <taxon>Lamiales</taxon>
        <taxon>Phrymaceae</taxon>
        <taxon>Erythranthe</taxon>
    </lineage>
</organism>
<dbReference type="FunFam" id="1.25.40.120:FF:000035">
    <property type="entry name" value="Geranylgeranyl transferase type-2 subunit alpha"/>
    <property type="match status" value="1"/>
</dbReference>
<evidence type="ECO:0000313" key="12">
    <source>
        <dbReference type="Proteomes" id="UP000030748"/>
    </source>
</evidence>
<dbReference type="SMART" id="SM00365">
    <property type="entry name" value="LRR_SD22"/>
    <property type="match status" value="2"/>
</dbReference>
<evidence type="ECO:0000256" key="3">
    <source>
        <dbReference type="ARBA" id="ARBA00014772"/>
    </source>
</evidence>
<evidence type="ECO:0000256" key="5">
    <source>
        <dbReference type="ARBA" id="ARBA00022679"/>
    </source>
</evidence>
<dbReference type="Gene3D" id="1.25.40.120">
    <property type="entry name" value="Protein prenylyltransferase"/>
    <property type="match status" value="1"/>
</dbReference>
<dbReference type="InterPro" id="IPR002088">
    <property type="entry name" value="Prenyl_trans_a"/>
</dbReference>
<dbReference type="PhylomeDB" id="A0A022S131"/>
<dbReference type="GO" id="GO:0006888">
    <property type="term" value="P:endoplasmic reticulum to Golgi vesicle-mediated transport"/>
    <property type="evidence" value="ECO:0000318"/>
    <property type="project" value="GO_Central"/>
</dbReference>
<dbReference type="EMBL" id="KI630171">
    <property type="protein sequence ID" value="EYU46462.1"/>
    <property type="molecule type" value="Genomic_DNA"/>
</dbReference>
<evidence type="ECO:0000313" key="11">
    <source>
        <dbReference type="EMBL" id="EYU46462.1"/>
    </source>
</evidence>
<dbReference type="SUPFAM" id="SSF52058">
    <property type="entry name" value="L domain-like"/>
    <property type="match status" value="1"/>
</dbReference>
<evidence type="ECO:0000256" key="8">
    <source>
        <dbReference type="ARBA" id="ARBA00047658"/>
    </source>
</evidence>
<dbReference type="GO" id="GO:0005737">
    <property type="term" value="C:cytoplasm"/>
    <property type="evidence" value="ECO:0000318"/>
    <property type="project" value="GO_Central"/>
</dbReference>
<dbReference type="PROSITE" id="PS51450">
    <property type="entry name" value="LRR"/>
    <property type="match status" value="2"/>
</dbReference>
<dbReference type="InterPro" id="IPR001611">
    <property type="entry name" value="Leu-rich_rpt"/>
</dbReference>
<reference evidence="11 12" key="1">
    <citation type="journal article" date="2013" name="Proc. Natl. Acad. Sci. U.S.A.">
        <title>Fine-scale variation in meiotic recombination in Mimulus inferred from population shotgun sequencing.</title>
        <authorList>
            <person name="Hellsten U."/>
            <person name="Wright K.M."/>
            <person name="Jenkins J."/>
            <person name="Shu S."/>
            <person name="Yuan Y."/>
            <person name="Wessler S.R."/>
            <person name="Schmutz J."/>
            <person name="Willis J.H."/>
            <person name="Rokhsar D.S."/>
        </authorList>
    </citation>
    <scope>NUCLEOTIDE SEQUENCE [LARGE SCALE GENOMIC DNA]</scope>
    <source>
        <strain evidence="12">cv. DUN x IM62</strain>
    </source>
</reference>
<dbReference type="PANTHER" id="PTHR11129">
    <property type="entry name" value="PROTEIN FARNESYLTRANSFERASE ALPHA SUBUNIT/RAB GERANYLGERANYL TRANSFERASE ALPHA SUBUNIT"/>
    <property type="match status" value="1"/>
</dbReference>
<dbReference type="STRING" id="4155.A0A022S131"/>
<name>A0A022S131_ERYGU</name>
<evidence type="ECO:0000256" key="1">
    <source>
        <dbReference type="ARBA" id="ARBA00006734"/>
    </source>
</evidence>
<dbReference type="PRINTS" id="PR00019">
    <property type="entry name" value="LEURICHRPT"/>
</dbReference>
<keyword evidence="4 9" id="KW-0637">Prenyltransferase</keyword>
<evidence type="ECO:0000256" key="7">
    <source>
        <dbReference type="ARBA" id="ARBA00031267"/>
    </source>
</evidence>
<keyword evidence="5 9" id="KW-0808">Transferase</keyword>
<dbReference type="GO" id="GO:0097354">
    <property type="term" value="P:prenylation"/>
    <property type="evidence" value="ECO:0007669"/>
    <property type="project" value="UniProtKB-UniRule"/>
</dbReference>
<sequence length="707" mass="81159">MHGRPRKAPTDEEQEASSNKAVKLRDLQSQVLQFHRNKIYTKEAIEISAKLLESNPEHYTGWNYRKLAVEHLLDHLPENGVDSESIQSILDEELRLVENALKRNFKSYGAWHHRKWILSKGHSSTDRELRLLSKFQKLDSRNFHAWNYRRFISALKKIPDEEELQYTTNMIYDNFSNYSAWHNRSVLLSNLLEKGGKGYDDRGTVLGEEYEFVRNALFTDPDDQSGWFYHLWLLEQTLQREPLFLSSWPPNGSTLCLSIDGYLNSQQSWPMLHFQSKARTFPLILYFSEAVEGVSSSTVTVESEYNAGGDLIWRPLSPKKFGFSQAWLTDLKFSDKVHSLESCPVKITVAHFPGIISSSGMPCSQSCHLSFTVCVPANDQERSEVQTAHRISLEEENFKALATQSEEAKLVHSLSKLEIEKVNRPTTCKQSLETISNEIAHCQELLSSTDCKIGKLTLARLWMARNTLITYGSTDDGTEVHYEDILALYRDLMKMDPVHICYYEDEYSLALWKQATSNLVSLLKHCYQYQETSSSPSMNPSLCVRLNGLSLSRIGSMEHLLWVQMLDLSHNKLRSIEGLETLQLLSCLNLSNNKICSFTALEPLKKLKSLQVLDISNNEIGAHSIDTRRYLCSSPLNHALVSEWHFDKFASDDVTLKDHWDAYLIFDDLNLIQLEIMGNAIVDDRLRSFLFKLMPSLKWIDGESKCD</sequence>
<dbReference type="Pfam" id="PF01239">
    <property type="entry name" value="PPTA"/>
    <property type="match status" value="5"/>
</dbReference>
<dbReference type="AlphaFoldDB" id="A0A022S131"/>
<dbReference type="eggNOG" id="KOG0529">
    <property type="taxonomic scope" value="Eukaryota"/>
</dbReference>
<comment type="catalytic activity">
    <reaction evidence="8 9">
        <text>geranylgeranyl diphosphate + L-cysteinyl-[protein] = S-geranylgeranyl-L-cysteinyl-[protein] + diphosphate</text>
        <dbReference type="Rhea" id="RHEA:21240"/>
        <dbReference type="Rhea" id="RHEA-COMP:10131"/>
        <dbReference type="Rhea" id="RHEA-COMP:11537"/>
        <dbReference type="ChEBI" id="CHEBI:29950"/>
        <dbReference type="ChEBI" id="CHEBI:33019"/>
        <dbReference type="ChEBI" id="CHEBI:57533"/>
        <dbReference type="ChEBI" id="CHEBI:86021"/>
        <dbReference type="EC" id="2.5.1.60"/>
    </reaction>
</comment>
<dbReference type="EC" id="2.5.1.60" evidence="2 9"/>
<dbReference type="GO" id="GO:0004663">
    <property type="term" value="F:Rab geranylgeranyltransferase activity"/>
    <property type="evidence" value="ECO:0007669"/>
    <property type="project" value="UniProtKB-UniRule"/>
</dbReference>
<dbReference type="KEGG" id="egt:105952320"/>
<dbReference type="FunFam" id="3.80.10.10:FF:000756">
    <property type="entry name" value="Rab geranylgeranyl transferase like protein"/>
    <property type="match status" value="1"/>
</dbReference>
<comment type="similarity">
    <text evidence="1 9">Belongs to the protein prenyltransferase subunit alpha family.</text>
</comment>
<evidence type="ECO:0000256" key="10">
    <source>
        <dbReference type="SAM" id="MobiDB-lite"/>
    </source>
</evidence>